<dbReference type="Proteomes" id="UP000321456">
    <property type="component" value="Unassembled WGS sequence"/>
</dbReference>
<evidence type="ECO:0000256" key="1">
    <source>
        <dbReference type="SAM" id="MobiDB-lite"/>
    </source>
</evidence>
<accession>A0A5C8V6J7</accession>
<dbReference type="Gene3D" id="2.180.10.10">
    <property type="entry name" value="RHS repeat-associated core"/>
    <property type="match status" value="1"/>
</dbReference>
<dbReference type="Pfam" id="PF20041">
    <property type="entry name" value="DUF6443"/>
    <property type="match status" value="1"/>
</dbReference>
<evidence type="ECO:0000313" key="3">
    <source>
        <dbReference type="EMBL" id="TXN36890.1"/>
    </source>
</evidence>
<proteinExistence type="predicted"/>
<protein>
    <recommendedName>
        <fullName evidence="2">DUF6443 domain-containing protein</fullName>
    </recommendedName>
</protein>
<reference evidence="3 4" key="1">
    <citation type="submission" date="2019-08" db="EMBL/GenBank/DDBJ databases">
        <title>Professor.</title>
        <authorList>
            <person name="Park J.S."/>
        </authorList>
    </citation>
    <scope>NUCLEOTIDE SEQUENCE [LARGE SCALE GENOMIC DNA]</scope>
    <source>
        <strain evidence="3 4">176CP5-101</strain>
    </source>
</reference>
<sequence>MKKSYICLTILIVVLVQSFGYSQWNQTFYRDVDGDTWGGTQTITGSYPPPGYVSRGGDCNDNQYTGDTTYPGAPELCDGVDNDCDGQVDEDSISIPGAPSITNNCGSTILTKPSHSGALTLYWQSSPSGTSTSNSSNSITRTSGTVYYIKARANSGGCWGPARTVNYTINSAPGTPSTPSVTNNCGSSVLTRSNPPSGITWYWQSSSSGTSTSNSNSSVTRTSGSTYYLRGRSSSGCWGASRTVTYSITQPTTWYADTDGDGYGNSSSTTSDCSQPSGYVANSSDHDDTTVLVTNLTPQTYYSDVDGDGFGDGNTTLYASFKRLGYADNNTDQCPNEPGSGNGCEAIFITPSDENYVSTRIYQDASETEAIESVAYFDGLGRTKQNVFVRGSGKTSAQTPNIAPGWTMDWSEGTGGTAFFNRNGEVSENARVWAPDPFGNNNLVWECGNKPDSGSDGGWNTDYFNVDKTKTYRYTVWVRRHHSNNGHSYHGTQNVDNLGGGANGNPYFWVGDPPQLEEWYLLVGIIHPYTHGSTDTGVSGVYDLQGNKVLDGTEFKWRSDTTNSRFRSYLYYCTDVNVRQYFYDPKVEVVDGSELPLQKLFDDGKPKDIVTHVEYDDYGRASKQYLPYMEYNGLGTYRSSSKTATNDHYINTYPGDINSGTPNPYSETQFEASPLNRVLKQAAPGYDWRMGGGHEIEFGYDTNDANEVRHFSISFSGGNTEAPQLVNHGTYPANALYKKVTYDENHTSGTDHSTEEFTDKLGQVLLKRTYNNGAHDTYYVYDDFGNLTYVLPPKVTVDNVSSTELSELCYQYKYDHRNRLVEKKLPGKGWEEIVYDKLNRPIMTRDANLKALNQWLFTKYDAFGRVIYTGRDDNTSSTRAALQNAADNTTDTFEEKRGTALNLAGTNVYYSNDAYPTSYNEVFTINYYDNYEDEDGLAVPTTVLGQAATTNTHGLPTVSKVRVLGTTNWITTITGYDVKGRPIYTASKNNYLNTTDIVETKLDFAGKVLQSKTTHTKGANAPIVTIDDFTYDQAARLVKLEQTIGGHTEELVRNEYDELGQLKKKTVGGSLQAVDYKYNVRGWLKQINDPANLGNDLFAFDINYNTADHGGTALYNGNIAETEWKTANDNALRWYRYGYDALNRIENAMGSNTNYSLTNVDYDKMGNITTLVRNGHTNSAATTFGTMDNLVYTYDSGNKLTKVLDNGNDTYGFKDGTDQATEYTYDANGNMTSDLNKGIAVNGIEYNHLNMPTKITVSSGNNTGTIDYIYSSDRKKLRKISSNGTTTDYAGSFVYENGNLKQITQLEGYIEPDGNGWQYVYRYVDIWGNTRLTYADDNNDGNIIASFEIRREQNYYPLGLEHKGYNNISYGAENNLNTYQGQEFTEDLELNIHEWKFRISDPAIGRFWQIDPLADDYVYNSTFAFQENKLGMGVELEGAELFDRFKAGMDRMKQGAGDLLNNETGKELNRRIESGKTLNAARKEEIQQERLADRSEAMGEVAEGTAEATKGGAQIAGTVMEEGGDGLAILSAAVGFGPGVALGEGISKTGTGINITVDFFDGKSLGNIAKERLPGIILGQASKKALRATEKAKVDTDAFKAALKIMEKGGNEVIQDIMRKENKGVVPLNIPEARPVIGVPIEEEQ</sequence>
<dbReference type="InterPro" id="IPR021655">
    <property type="entry name" value="Put_metal-bd"/>
</dbReference>
<dbReference type="InterPro" id="IPR050708">
    <property type="entry name" value="T6SS_VgrG/RHS"/>
</dbReference>
<name>A0A5C8V6J7_9FLAO</name>
<dbReference type="Pfam" id="PF11617">
    <property type="entry name" value="Cu-binding_MopE"/>
    <property type="match status" value="1"/>
</dbReference>
<dbReference type="EMBL" id="VRUR01000001">
    <property type="protein sequence ID" value="TXN36890.1"/>
    <property type="molecule type" value="Genomic_DNA"/>
</dbReference>
<gene>
    <name evidence="3" type="ORF">FVB32_00975</name>
</gene>
<feature type="region of interest" description="Disordered" evidence="1">
    <location>
        <begin position="265"/>
        <end position="286"/>
    </location>
</feature>
<evidence type="ECO:0000313" key="4">
    <source>
        <dbReference type="Proteomes" id="UP000321456"/>
    </source>
</evidence>
<dbReference type="RefSeq" id="WP_147740723.1">
    <property type="nucleotide sequence ID" value="NZ_VRUR01000001.1"/>
</dbReference>
<evidence type="ECO:0000259" key="2">
    <source>
        <dbReference type="Pfam" id="PF20041"/>
    </source>
</evidence>
<feature type="domain" description="DUF6443" evidence="2">
    <location>
        <begin position="590"/>
        <end position="702"/>
    </location>
</feature>
<dbReference type="PANTHER" id="PTHR32305">
    <property type="match status" value="1"/>
</dbReference>
<feature type="compositionally biased region" description="Polar residues" evidence="1">
    <location>
        <begin position="272"/>
        <end position="283"/>
    </location>
</feature>
<organism evidence="3 4">
    <name type="scientific">Flagellimonas hymeniacidonis</name>
    <dbReference type="NCBI Taxonomy" id="2603628"/>
    <lineage>
        <taxon>Bacteria</taxon>
        <taxon>Pseudomonadati</taxon>
        <taxon>Bacteroidota</taxon>
        <taxon>Flavobacteriia</taxon>
        <taxon>Flavobacteriales</taxon>
        <taxon>Flavobacteriaceae</taxon>
        <taxon>Flagellimonas</taxon>
    </lineage>
</organism>
<dbReference type="InterPro" id="IPR045619">
    <property type="entry name" value="DUF6443"/>
</dbReference>
<comment type="caution">
    <text evidence="3">The sequence shown here is derived from an EMBL/GenBank/DDBJ whole genome shotgun (WGS) entry which is preliminary data.</text>
</comment>
<keyword evidence="4" id="KW-1185">Reference proteome</keyword>
<dbReference type="PANTHER" id="PTHR32305:SF15">
    <property type="entry name" value="PROTEIN RHSA-RELATED"/>
    <property type="match status" value="1"/>
</dbReference>